<feature type="compositionally biased region" description="Polar residues" evidence="8">
    <location>
        <begin position="219"/>
        <end position="232"/>
    </location>
</feature>
<feature type="compositionally biased region" description="Basic residues" evidence="8">
    <location>
        <begin position="1975"/>
        <end position="1988"/>
    </location>
</feature>
<feature type="compositionally biased region" description="Basic and acidic residues" evidence="8">
    <location>
        <begin position="983"/>
        <end position="993"/>
    </location>
</feature>
<dbReference type="PANTHER" id="PTHR24403:SF67">
    <property type="entry name" value="FI01116P-RELATED"/>
    <property type="match status" value="1"/>
</dbReference>
<evidence type="ECO:0000256" key="5">
    <source>
        <dbReference type="ARBA" id="ARBA00023125"/>
    </source>
</evidence>
<dbReference type="EMBL" id="JAHWGI010000349">
    <property type="protein sequence ID" value="KAK3914018.1"/>
    <property type="molecule type" value="Genomic_DNA"/>
</dbReference>
<dbReference type="InterPro" id="IPR013087">
    <property type="entry name" value="Znf_C2H2_type"/>
</dbReference>
<feature type="compositionally biased region" description="Polar residues" evidence="8">
    <location>
        <begin position="2812"/>
        <end position="2828"/>
    </location>
</feature>
<feature type="region of interest" description="Disordered" evidence="8">
    <location>
        <begin position="4076"/>
        <end position="4121"/>
    </location>
</feature>
<feature type="region of interest" description="Disordered" evidence="8">
    <location>
        <begin position="2791"/>
        <end position="2876"/>
    </location>
</feature>
<feature type="region of interest" description="Disordered" evidence="8">
    <location>
        <begin position="983"/>
        <end position="1049"/>
    </location>
</feature>
<evidence type="ECO:0000313" key="11">
    <source>
        <dbReference type="EMBL" id="KAK3914018.1"/>
    </source>
</evidence>
<feature type="compositionally biased region" description="Low complexity" evidence="8">
    <location>
        <begin position="934"/>
        <end position="945"/>
    </location>
</feature>
<dbReference type="Gene3D" id="3.30.160.60">
    <property type="entry name" value="Classic Zinc Finger"/>
    <property type="match status" value="5"/>
</dbReference>
<feature type="compositionally biased region" description="Basic residues" evidence="8">
    <location>
        <begin position="1387"/>
        <end position="1407"/>
    </location>
</feature>
<feature type="region of interest" description="Disordered" evidence="8">
    <location>
        <begin position="525"/>
        <end position="544"/>
    </location>
</feature>
<evidence type="ECO:0000259" key="9">
    <source>
        <dbReference type="PROSITE" id="PS50157"/>
    </source>
</evidence>
<dbReference type="PROSITE" id="PS50157">
    <property type="entry name" value="ZINC_FINGER_C2H2_2"/>
    <property type="match status" value="4"/>
</dbReference>
<feature type="region of interest" description="Disordered" evidence="8">
    <location>
        <begin position="1123"/>
        <end position="1869"/>
    </location>
</feature>
<feature type="domain" description="C2H2-type" evidence="9">
    <location>
        <begin position="3245"/>
        <end position="3273"/>
    </location>
</feature>
<keyword evidence="3 6" id="KW-0863">Zinc-finger</keyword>
<feature type="compositionally biased region" description="Acidic residues" evidence="8">
    <location>
        <begin position="1565"/>
        <end position="1574"/>
    </location>
</feature>
<dbReference type="Pfam" id="PF21538">
    <property type="entry name" value="Med15_M"/>
    <property type="match status" value="1"/>
</dbReference>
<proteinExistence type="predicted"/>
<dbReference type="InterPro" id="IPR048365">
    <property type="entry name" value="TNP-like_RNaseH_N"/>
</dbReference>
<keyword evidence="4" id="KW-0862">Zinc</keyword>
<feature type="compositionally biased region" description="Low complexity" evidence="8">
    <location>
        <begin position="911"/>
        <end position="927"/>
    </location>
</feature>
<dbReference type="PROSITE" id="PS00028">
    <property type="entry name" value="ZINC_FINGER_C2H2_1"/>
    <property type="match status" value="4"/>
</dbReference>
<feature type="region of interest" description="Disordered" evidence="8">
    <location>
        <begin position="1919"/>
        <end position="2020"/>
    </location>
</feature>
<keyword evidence="1" id="KW-0479">Metal-binding</keyword>
<feature type="compositionally biased region" description="Basic and acidic residues" evidence="8">
    <location>
        <begin position="3937"/>
        <end position="3949"/>
    </location>
</feature>
<evidence type="ECO:0000256" key="2">
    <source>
        <dbReference type="ARBA" id="ARBA00022737"/>
    </source>
</evidence>
<feature type="compositionally biased region" description="Basic and acidic residues" evidence="8">
    <location>
        <begin position="1589"/>
        <end position="1602"/>
    </location>
</feature>
<dbReference type="InterPro" id="IPR021896">
    <property type="entry name" value="THAP9-like_HTH"/>
</dbReference>
<feature type="compositionally biased region" description="Basic and acidic residues" evidence="8">
    <location>
        <begin position="1662"/>
        <end position="1672"/>
    </location>
</feature>
<feature type="compositionally biased region" description="Basic residues" evidence="8">
    <location>
        <begin position="1611"/>
        <end position="1624"/>
    </location>
</feature>
<feature type="compositionally biased region" description="Basic and acidic residues" evidence="8">
    <location>
        <begin position="1146"/>
        <end position="1174"/>
    </location>
</feature>
<feature type="compositionally biased region" description="Low complexity" evidence="8">
    <location>
        <begin position="209"/>
        <end position="218"/>
    </location>
</feature>
<feature type="compositionally biased region" description="Polar residues" evidence="8">
    <location>
        <begin position="2677"/>
        <end position="2694"/>
    </location>
</feature>
<feature type="compositionally biased region" description="Basic residues" evidence="8">
    <location>
        <begin position="4532"/>
        <end position="4545"/>
    </location>
</feature>
<feature type="compositionally biased region" description="Basic and acidic residues" evidence="8">
    <location>
        <begin position="1541"/>
        <end position="1564"/>
    </location>
</feature>
<feature type="compositionally biased region" description="Basic residues" evidence="8">
    <location>
        <begin position="2181"/>
        <end position="2195"/>
    </location>
</feature>
<feature type="compositionally biased region" description="Acidic residues" evidence="8">
    <location>
        <begin position="2217"/>
        <end position="2227"/>
    </location>
</feature>
<evidence type="ECO:0000256" key="7">
    <source>
        <dbReference type="PROSITE-ProRule" id="PRU00309"/>
    </source>
</evidence>
<dbReference type="GO" id="GO:0005634">
    <property type="term" value="C:nucleus"/>
    <property type="evidence" value="ECO:0007669"/>
    <property type="project" value="TreeGrafter"/>
</dbReference>
<feature type="compositionally biased region" description="Basic and acidic residues" evidence="8">
    <location>
        <begin position="2260"/>
        <end position="2270"/>
    </location>
</feature>
<dbReference type="InterPro" id="IPR050688">
    <property type="entry name" value="Zinc_finger/UBP_domain"/>
</dbReference>
<feature type="compositionally biased region" description="Polar residues" evidence="8">
    <location>
        <begin position="525"/>
        <end position="535"/>
    </location>
</feature>
<feature type="region of interest" description="Disordered" evidence="8">
    <location>
        <begin position="3937"/>
        <end position="3961"/>
    </location>
</feature>
<keyword evidence="12" id="KW-1185">Reference proteome</keyword>
<feature type="compositionally biased region" description="Polar residues" evidence="8">
    <location>
        <begin position="2157"/>
        <end position="2169"/>
    </location>
</feature>
<keyword evidence="5 7" id="KW-0238">DNA-binding</keyword>
<feature type="region of interest" description="Disordered" evidence="8">
    <location>
        <begin position="2038"/>
        <end position="2232"/>
    </location>
</feature>
<reference evidence="11" key="2">
    <citation type="journal article" date="2023" name="BMC Genomics">
        <title>Pest status, molecular evolution, and epigenetic factors derived from the genome assembly of Frankliniella fusca, a thysanopteran phytovirus vector.</title>
        <authorList>
            <person name="Catto M.A."/>
            <person name="Labadie P.E."/>
            <person name="Jacobson A.L."/>
            <person name="Kennedy G.G."/>
            <person name="Srinivasan R."/>
            <person name="Hunt B.G."/>
        </authorList>
    </citation>
    <scope>NUCLEOTIDE SEQUENCE</scope>
    <source>
        <strain evidence="11">PL_HMW_Pooled</strain>
    </source>
</reference>
<dbReference type="Pfam" id="PF05485">
    <property type="entry name" value="THAP"/>
    <property type="match status" value="1"/>
</dbReference>
<organism evidence="11 12">
    <name type="scientific">Frankliniella fusca</name>
    <dbReference type="NCBI Taxonomy" id="407009"/>
    <lineage>
        <taxon>Eukaryota</taxon>
        <taxon>Metazoa</taxon>
        <taxon>Ecdysozoa</taxon>
        <taxon>Arthropoda</taxon>
        <taxon>Hexapoda</taxon>
        <taxon>Insecta</taxon>
        <taxon>Pterygota</taxon>
        <taxon>Neoptera</taxon>
        <taxon>Paraneoptera</taxon>
        <taxon>Thysanoptera</taxon>
        <taxon>Terebrantia</taxon>
        <taxon>Thripoidea</taxon>
        <taxon>Thripidae</taxon>
        <taxon>Frankliniella</taxon>
    </lineage>
</organism>
<dbReference type="Proteomes" id="UP001219518">
    <property type="component" value="Unassembled WGS sequence"/>
</dbReference>
<feature type="region of interest" description="Disordered" evidence="8">
    <location>
        <begin position="2969"/>
        <end position="2988"/>
    </location>
</feature>
<feature type="compositionally biased region" description="Basic and acidic residues" evidence="8">
    <location>
        <begin position="1010"/>
        <end position="1033"/>
    </location>
</feature>
<dbReference type="GO" id="GO:0003677">
    <property type="term" value="F:DNA binding"/>
    <property type="evidence" value="ECO:0007669"/>
    <property type="project" value="UniProtKB-UniRule"/>
</dbReference>
<feature type="domain" description="C2H2-type" evidence="9">
    <location>
        <begin position="4439"/>
        <end position="4467"/>
    </location>
</feature>
<evidence type="ECO:0000256" key="6">
    <source>
        <dbReference type="PROSITE-ProRule" id="PRU00042"/>
    </source>
</evidence>
<comment type="caution">
    <text evidence="11">The sequence shown here is derived from an EMBL/GenBank/DDBJ whole genome shotgun (WGS) entry which is preliminary data.</text>
</comment>
<evidence type="ECO:0000256" key="1">
    <source>
        <dbReference type="ARBA" id="ARBA00022723"/>
    </source>
</evidence>
<feature type="domain" description="THAP-type" evidence="10">
    <location>
        <begin position="1"/>
        <end position="87"/>
    </location>
</feature>
<reference evidence="11" key="1">
    <citation type="submission" date="2021-07" db="EMBL/GenBank/DDBJ databases">
        <authorList>
            <person name="Catto M.A."/>
            <person name="Jacobson A."/>
            <person name="Kennedy G."/>
            <person name="Labadie P."/>
            <person name="Hunt B.G."/>
            <person name="Srinivasan R."/>
        </authorList>
    </citation>
    <scope>NUCLEOTIDE SEQUENCE</scope>
    <source>
        <strain evidence="11">PL_HMW_Pooled</strain>
        <tissue evidence="11">Head</tissue>
    </source>
</reference>
<feature type="compositionally biased region" description="Basic and acidic residues" evidence="8">
    <location>
        <begin position="1776"/>
        <end position="1787"/>
    </location>
</feature>
<feature type="compositionally biased region" description="Low complexity" evidence="8">
    <location>
        <begin position="4077"/>
        <end position="4087"/>
    </location>
</feature>
<dbReference type="InterPro" id="IPR048385">
    <property type="entry name" value="Med15_central"/>
</dbReference>
<evidence type="ECO:0000256" key="3">
    <source>
        <dbReference type="ARBA" id="ARBA00022771"/>
    </source>
</evidence>
<evidence type="ECO:0000256" key="4">
    <source>
        <dbReference type="ARBA" id="ARBA00022833"/>
    </source>
</evidence>
<gene>
    <name evidence="11" type="ORF">KUF71_023431</name>
</gene>
<feature type="compositionally biased region" description="Polar residues" evidence="8">
    <location>
        <begin position="4550"/>
        <end position="4565"/>
    </location>
</feature>
<feature type="compositionally biased region" description="Low complexity" evidence="8">
    <location>
        <begin position="2866"/>
        <end position="2876"/>
    </location>
</feature>
<feature type="region of interest" description="Disordered" evidence="8">
    <location>
        <begin position="2669"/>
        <end position="2698"/>
    </location>
</feature>
<dbReference type="Pfam" id="PF12017">
    <property type="entry name" value="Tnp_P_element"/>
    <property type="match status" value="1"/>
</dbReference>
<name>A0AAE1H3P9_9NEOP</name>
<dbReference type="GO" id="GO:0010468">
    <property type="term" value="P:regulation of gene expression"/>
    <property type="evidence" value="ECO:0007669"/>
    <property type="project" value="TreeGrafter"/>
</dbReference>
<feature type="domain" description="C2H2-type" evidence="9">
    <location>
        <begin position="3496"/>
        <end position="3523"/>
    </location>
</feature>
<feature type="compositionally biased region" description="Polar residues" evidence="8">
    <location>
        <begin position="1646"/>
        <end position="1658"/>
    </location>
</feature>
<feature type="region of interest" description="Disordered" evidence="8">
    <location>
        <begin position="4522"/>
        <end position="4588"/>
    </location>
</feature>
<feature type="region of interest" description="Disordered" evidence="8">
    <location>
        <begin position="2260"/>
        <end position="2300"/>
    </location>
</feature>
<feature type="region of interest" description="Disordered" evidence="8">
    <location>
        <begin position="631"/>
        <end position="653"/>
    </location>
</feature>
<dbReference type="GO" id="GO:0008270">
    <property type="term" value="F:zinc ion binding"/>
    <property type="evidence" value="ECO:0007669"/>
    <property type="project" value="UniProtKB-KW"/>
</dbReference>
<evidence type="ECO:0000313" key="12">
    <source>
        <dbReference type="Proteomes" id="UP001219518"/>
    </source>
</evidence>
<feature type="compositionally biased region" description="Low complexity" evidence="8">
    <location>
        <begin position="2971"/>
        <end position="2987"/>
    </location>
</feature>
<feature type="compositionally biased region" description="Basic and acidic residues" evidence="8">
    <location>
        <begin position="1919"/>
        <end position="1957"/>
    </location>
</feature>
<evidence type="ECO:0000256" key="8">
    <source>
        <dbReference type="SAM" id="MobiDB-lite"/>
    </source>
</evidence>
<feature type="compositionally biased region" description="Basic and acidic residues" evidence="8">
    <location>
        <begin position="1437"/>
        <end position="1468"/>
    </location>
</feature>
<dbReference type="InterPro" id="IPR006612">
    <property type="entry name" value="THAP_Znf"/>
</dbReference>
<accession>A0AAE1H3P9</accession>
<feature type="region of interest" description="Disordered" evidence="8">
    <location>
        <begin position="171"/>
        <end position="238"/>
    </location>
</feature>
<feature type="compositionally biased region" description="Basic and acidic residues" evidence="8">
    <location>
        <begin position="1723"/>
        <end position="1748"/>
    </location>
</feature>
<feature type="compositionally biased region" description="Basic and acidic residues" evidence="8">
    <location>
        <begin position="2170"/>
        <end position="2180"/>
    </location>
</feature>
<feature type="compositionally biased region" description="Low complexity" evidence="8">
    <location>
        <begin position="1749"/>
        <end position="1763"/>
    </location>
</feature>
<feature type="compositionally biased region" description="Basic and acidic residues" evidence="8">
    <location>
        <begin position="1307"/>
        <end position="1318"/>
    </location>
</feature>
<feature type="compositionally biased region" description="Low complexity" evidence="8">
    <location>
        <begin position="1372"/>
        <end position="1386"/>
    </location>
</feature>
<feature type="compositionally biased region" description="Polar residues" evidence="8">
    <location>
        <begin position="2089"/>
        <end position="2103"/>
    </location>
</feature>
<protein>
    <submittedName>
        <fullName evidence="11">DNA transposase</fullName>
    </submittedName>
</protein>
<feature type="compositionally biased region" description="Low complexity" evidence="8">
    <location>
        <begin position="176"/>
        <end position="189"/>
    </location>
</feature>
<feature type="compositionally biased region" description="Basic and acidic residues" evidence="8">
    <location>
        <begin position="1182"/>
        <end position="1210"/>
    </location>
</feature>
<feature type="compositionally biased region" description="Low complexity" evidence="8">
    <location>
        <begin position="1856"/>
        <end position="1868"/>
    </location>
</feature>
<feature type="compositionally biased region" description="Polar residues" evidence="8">
    <location>
        <begin position="2842"/>
        <end position="2859"/>
    </location>
</feature>
<dbReference type="PANTHER" id="PTHR24403">
    <property type="entry name" value="ZINC FINGER PROTEIN"/>
    <property type="match status" value="1"/>
</dbReference>
<dbReference type="SUPFAM" id="SSF57716">
    <property type="entry name" value="Glucocorticoid receptor-like (DNA-binding domain)"/>
    <property type="match status" value="1"/>
</dbReference>
<feature type="compositionally biased region" description="Low complexity" evidence="8">
    <location>
        <begin position="1425"/>
        <end position="1434"/>
    </location>
</feature>
<feature type="compositionally biased region" description="Basic residues" evidence="8">
    <location>
        <begin position="1706"/>
        <end position="1722"/>
    </location>
</feature>
<feature type="region of interest" description="Disordered" evidence="8">
    <location>
        <begin position="900"/>
        <end position="952"/>
    </location>
</feature>
<keyword evidence="2" id="KW-0677">Repeat</keyword>
<feature type="compositionally biased region" description="Low complexity" evidence="8">
    <location>
        <begin position="1335"/>
        <end position="1348"/>
    </location>
</feature>
<feature type="compositionally biased region" description="Polar residues" evidence="8">
    <location>
        <begin position="1349"/>
        <end position="1367"/>
    </location>
</feature>
<sequence>MKSECCVMRTCPNRRFVYCSQSDVKSYGLPKEGPRREAWEYYINKYNRTNVEHRKHSAVRVCSEHFPADHFTSVGNLRTSIAHPTIPPPKFTAELAHLYGLIPNKESLLLDIVNNFDLTHDDYMAAYEEDPLGPSSSEMLADVLPEHEDFCPRSVGFTPAEIMRMPVVIDLPTHPSSSNDDGDNVSNGSTEAMSVESCGDENVDPSVKSQQSQLLCQQGSTKQASFDSTTATIDGDSPLKIPCKRRYGELTEDDMTSPRRGKVAWGIVTERHTLLNRKVKTLQEKVRIAAKKVKSLQGMLNHLENERQIDKDVAGIIKNAFPGPAAAVFDRMLNAGVTDQFNPELMKFALTLNFHSPAAYSYVRDTFFNCLPHPRTIRKLYQVINGDPGFSKEALDAVKVAVEEAKKEGKQLLCSLMCDEMYIRKQSQWAGHRVVGYPTAGSTPFRDNAPLAKEAWVMMLVAINGSWKMPIGYFLINSLNGVQRSNLLKECLNSLSDSGAIIPSVTFDGTSVNVTMAESFTMESQDTSKVSSDIRPSSDEPGGHAYEEKLTKLQKYLPFLNDTIARLESSKDKVRASQLGKMKNLQQLLTSQKQKMKIETLDRCEEVLKKLQEKLKSPLASDKVEPRNIVKTEPEDVMESPASPPQVDLNPTKSAPKIIPVERCATLEKDYSHAEEGSSLEASRGRLKGLMQKTDSQASSSTPSPQIPGLDMVFPSQDSVAFGHSLLNKNLRSPTESESLSKSCSLPMPHREEWPRLESSMENKTGAKDWPAARDVDERRLNRDLDLRHSRIDIDHRHMSSNDRHGMQVHSVMSHPPFFPPMNHLTPKSALLPRHVPSHNTSYNSTSSVQEITRGADKIVLETKSSHQTITFASPSSVGGRSPLLPTPDLERIGNQSRHLPNQRDVYDTPSNSTFLPSKSFSSSTSNMMERKSISSVSSNSLHTSTAGESMKTSARERIMQGLDQVEKLGVSSGGALRKLKGDMEKGKTRPGETELTTNEDQCQRPLDVQLRKIDPRLEKDRRRSSLEDEMQKYRNTPRAHESVMGLNSSSLPLNMPNFSGHPISYGSSQQASVQWSQSHAGAQHGRTVYQGQQSVLNTYWQGTCSVKQVSSVTTAHDLGMRYQPKTRHGKPMNAQYDRNVSISKPGEERTLGHREPEVLRRENEIHHGKRPSDPRLAALKPSEEKRNCDNKSPDSNSKRKDKSRGKDDGDYSSPLGSIYNEEKRNKTGQGYGLQSYKIPKRPKDPSPPKDIVQASNVIESRLSTRDPRLSRVGPLQCSPETVKETSVLPDHQRNNVGQGNTSTSLQDKKKSSNKNEETANSSSKNLTRSPSPTSHSSGGNRSPPSSNTVELNASSNSSLKADTTVDQGICSPSTSRARSPSAYRTSRARSRSKSRGRSSSRSRGRSRSREKSSVRGSPKRRGSPSRSRAGSRSSSRKAEEVRLGRSRADAVHQELEQNQEGEAHQDLEQSQGEEALQDLEPDQGKEALQDPEPDQEEEVHQEVELSHEDEAHQEAEPVLEEGAHLGPELNQGEGADQEVEPNHEGGVCRKIEASLEEEAHQELEENQEGEVPQEPEQSQGDAVGIEAHQLHDIELDPEKEVLPGSSRNSPKSRSRRSRSRSVSRTKTSSFRAKSSSRDPLKSRGRSQSSDSDKNSLVGSWKRKESPSPDRTRARRKSSHGARRRSLSSDSNRSRDSSSISSRAVSRTRSRGLSRNRSHARSRSPDQSRQKCESHRSLSRESVKDNKKSVASSRSSSCSGRSSPLFPKGRSRSQSPHRELNFDKLLKTDVNTLDVKKDSVVKISAQEKDTVVSSSLNDRRTSADVVIDVPTSTSENIPEVNVKADAGSSSEAYEGSKNSKPSSSSVDSAVTAVEPGNILVGLIKTLASQDLFKQTSLIELAALAASQLPEEKRNKVLEIFREGTGETAKEDLSKPEDSKEDSENLKSKIHDKDESKVDLNMQTVTSDSRTSFNTKKGKKKKQSTKTKTAKVSSADALPKANISPEGSEKQKKKRGKNELEKLHEDIREMFISKEVVTATGQRSCRMRKENKDIFQPPKSRPGSADEKVKLSQSKFCDEVMDFSDDSPSKDQTSLLNTTGSTSDGHALVDIDKNIRSSSESEDDMHTSKFKRTSPDSSGLVLKRRSKINLIESDTESDSAINDSGSPQSSREPKVVTEKSLHAQRGRRNVARRGRKISSISRDQIKMREEMCTPSYDGDCDEEEEESKIEDKDMSQIDTSNIIQIEGAGNKLTRNQLKLLKGPEPKEDSKLTTKRALNSSREFSECDSDTSKSGTVPYSPVKKKRKIKKSLNSHIGFLEKSADLKIMSEATDPLMSDEIFERSSTLESVHENNSEVIHILDSSAVNTSEVEEHEAPLISRIQNPPSLNIEAACTDDLSSGKPEYHEDLDYTITSALDKATCKICRFSGRMIVAHYLLSHPSEEVLISRLSKDLAEQAKANISNYNESDSKKVSGKKRLSTAPLMCLICKHVAKNFMRLYEHVSIHTGEYRYSCNRCNFKAAQRISIKSHAKSRHPNTQVQDLCSVSQIGEGSTAKVLLAYLCSECNYFQLLKSNLTKHLLRYHHQNTAAQAIQVCISQVVASKKLAVSKAKGVNEDLTHLEASAELSSVSEQTAHENISDCQPGVSLAEFTKDPSSDLPDSDFVSQAVLQPPHEERSTNMSNETEILENQPSTLSKKPPIPVEMSIFIGSEQNTDDDRKLQEDRKKLLEDAGLKIRERPKIRSSISEKLAQRLHFDQSTSPQSRKATEEDSLQSSLALSLVDSIPLQARTNLRTTPARLAQKSSDSSEKRLAKTTTRTPSSLDTETLGSNEVPDEVKAPLPASTLQSTLQRMQTTIESPVSTPPAIPQSSPSSISTHSQFKLKKGSVIVGPVEAVAVGDAQGFFFSCSAQNCGFRTPQASTFLKHIERHSEKPVSAPCSVCDEGGNILRDLRSSFNHLVKYHLVEESSKEISGTSSASPSASLTSNKSVLIRPRRMPGDTLSISDKLTHDLGGSGSPSLVIASVISLSKDHTPDGTPLEIENSLVLSPGNLEGGRKFLTHLKKDPSSMSEMMKFEKICHFFKCMGQYCAFSSNRKEIFTDHYQKHLLKELRHNSHAASEVYEWQKCAYCGDVKDSGEDLVDHICMLHGSLKYQCSGCFYRAATAACVIFHQTKSHCSNVMVFECSFPESDSERQQMKSPLKLLQSAEIQAYKCGQFSGHGECGRLYVSSEDFSSHQQLQHPSDNIFYCKECGLGLDSSSKLICHYSTSHSYRRFHCLHCPKASETSEEISCHMCLDHPDQKMIVASRASNEQISSSSKTFELANGCMIEILDLDEMYSNIPTSLIPSKNQETDNGNDPVLFDESYSATCHTYEIGSKLSWAFKSGCQTSSSLPKALPSTDVQAGTKWDSNEDIVNIEQISCGNYVDAEGKEKQLSLKYDECDKHVLVESNEGDTATNLSGSSLYICGYLGCLFRGNTSNVLKAHMLSCGFAQDTGNLSCVHCQKVFRNPSTLLEHIPKHGVPRYTCGLCDDFRTTHPTIAHRHLRNSHKIVAVEMVPLDPDNPDGVLVLRPKDNVRKRVKAKIQQPGCNKTSFGPEEKNELPLSAVFTSDVTCKVCNYATKVRSNMLRHLEQHELGCEPSPVPVLNPVPCLERNEKMFDTMTNHAISSTVPVRRDSNAFKVLDEPKFVPENQRFVCCAPACHQISSDDAMLRHHIRVLHPEILVYKCPHCPEYENDTGKLPIMVEKLGSHLKMHDSRLYSCLSCSYYHYQRHIVERHTGEKHPEQKLIRIVREPQPDGPLDTENLVDAESEIIGTEGTYECSLCSHKGSKTEVMSHVASQHRIHAQYKCTQCNFRANARVRFNAHFAKRHPNEKEAFIELYRKSKGEKLNEEAPQPILEISTPPVEPIAFDSTPLWSRNSPRVRHLRGILFEENSLKPRELEQTETKRADGSLSGRNKRPSNAILSDDTIVTKRGRKDESSFTCAKCPCKFPTEQENNYREHLRSHFSCDNVRYQCGRCLKGFPSSEEGRTHVTVTHQKLFTASDIVDTHSDDYINMDVTRQMLEFGLPAEATLNRVSSSYSPSKSSSTLQTIASRRLSPRGSVGSITPPASGTPSVSPKKFDSVKGIKALGSRSVLKPMPCTTLQLDQSTQPVIEPGPKTNLQADSWVNVDDGDIEVDESALEEDIEEIEDEETSSEENQLQKAAYISEVNAAPKLSSPIEGVECKYKDSCKCLFISRNQQEAYHHEMMHWEIKPWKCAIRESSVRLHSTKVHPGSLFKPIKNDLPPSPTIVPLLSQRKKKLPVNKDESIGQMKTSSLDEKLSDCKMAEIADIEEISKSVNVLRCCFCRLRETSLSRLFYHWKSSHKSNKSLLEKTADGQSIVPFKFREVKPGAKGIETIAFKCGLCARTGTIKLLLDHYPSRHPGEKLQISELIHDRLQCALCPRQFSAKASLSNHFLSEHPGEQVASMKVKTKAMADDLEIKMACLYCYEPVKSALEIKEHHLNFHSHLDARYIELENNEPPQQLATKRSVARKSTSRFRAVARKSTGGRNWHSTRTSPQNVPDSSSDSSTDSDDDNTTSSEDLLDENQISCSMMIEGISMRVSLATLSKFSNIYPTIALKKLDP</sequence>
<feature type="compositionally biased region" description="Polar residues" evidence="8">
    <location>
        <begin position="4104"/>
        <end position="4116"/>
    </location>
</feature>
<feature type="compositionally biased region" description="Basic residues" evidence="8">
    <location>
        <begin position="1673"/>
        <end position="1686"/>
    </location>
</feature>
<feature type="compositionally biased region" description="Polar residues" evidence="8">
    <location>
        <begin position="1319"/>
        <end position="1334"/>
    </location>
</feature>
<dbReference type="Pfam" id="PF21787">
    <property type="entry name" value="TNP-like_RNaseH_N"/>
    <property type="match status" value="1"/>
</dbReference>
<dbReference type="SMART" id="SM00355">
    <property type="entry name" value="ZnF_C2H2"/>
    <property type="match status" value="26"/>
</dbReference>
<feature type="compositionally biased region" description="Polar residues" evidence="8">
    <location>
        <begin position="1960"/>
        <end position="1969"/>
    </location>
</feature>
<feature type="compositionally biased region" description="Basic and acidic residues" evidence="8">
    <location>
        <begin position="1499"/>
        <end position="1516"/>
    </location>
</feature>
<feature type="domain" description="C2H2-type" evidence="9">
    <location>
        <begin position="3210"/>
        <end position="3244"/>
    </location>
</feature>
<dbReference type="PROSITE" id="PS50950">
    <property type="entry name" value="ZF_THAP"/>
    <property type="match status" value="1"/>
</dbReference>
<feature type="compositionally biased region" description="Polar residues" evidence="8">
    <location>
        <begin position="1295"/>
        <end position="1306"/>
    </location>
</feature>
<feature type="compositionally biased region" description="Basic and acidic residues" evidence="8">
    <location>
        <begin position="1794"/>
        <end position="1810"/>
    </location>
</feature>
<evidence type="ECO:0000259" key="10">
    <source>
        <dbReference type="PROSITE" id="PS50950"/>
    </source>
</evidence>